<proteinExistence type="inferred from homology"/>
<dbReference type="Gene3D" id="3.30.70.890">
    <property type="entry name" value="GHMP kinase, C-terminal domain"/>
    <property type="match status" value="1"/>
</dbReference>
<dbReference type="EC" id="2.7.1.148" evidence="2"/>
<dbReference type="InterPro" id="IPR036554">
    <property type="entry name" value="GHMP_kinase_C_sf"/>
</dbReference>
<protein>
    <recommendedName>
        <fullName evidence="2">4-(cytidine 5'-diphospho)-2-C-methyl-D-erythritol kinase</fullName>
        <ecNumber evidence="2">2.7.1.148</ecNumber>
    </recommendedName>
    <alternativeName>
        <fullName evidence="7">4-(cytidine-5'-diphospho)-2-C-methyl-D-erythritol kinase</fullName>
    </alternativeName>
</protein>
<dbReference type="HAMAP" id="MF_00061">
    <property type="entry name" value="IspE"/>
    <property type="match status" value="1"/>
</dbReference>
<evidence type="ECO:0000256" key="5">
    <source>
        <dbReference type="ARBA" id="ARBA00022777"/>
    </source>
</evidence>
<dbReference type="Pfam" id="PF00288">
    <property type="entry name" value="GHMP_kinases_N"/>
    <property type="match status" value="1"/>
</dbReference>
<comment type="similarity">
    <text evidence="1">Belongs to the GHMP kinase family. IspE subfamily.</text>
</comment>
<keyword evidence="5 10" id="KW-0418">Kinase</keyword>
<feature type="domain" description="GHMP kinase N-terminal" evidence="8">
    <location>
        <begin position="66"/>
        <end position="142"/>
    </location>
</feature>
<evidence type="ECO:0000256" key="3">
    <source>
        <dbReference type="ARBA" id="ARBA00022679"/>
    </source>
</evidence>
<evidence type="ECO:0000256" key="2">
    <source>
        <dbReference type="ARBA" id="ARBA00012052"/>
    </source>
</evidence>
<name>A0A1W1DMN4_9ZZZZ</name>
<dbReference type="SUPFAM" id="SSF55060">
    <property type="entry name" value="GHMP Kinase, C-terminal domain"/>
    <property type="match status" value="1"/>
</dbReference>
<sequence length="279" mass="30122">MSSIWNSPAKINLFLHINSKREDGYHNLQSIFQLLDYCDELSFNIRQDGVIARTSGNENVPEDQDLIIKAAKALQTATGTNLGADISVIKNIPAGGGLGGGSSNAATTLIALNQLWSIGYSNQQLSTIGLALGADVPIFIAGHSAWAEGVGEILTPMTLPKHYFLVASINKHISTKEIFSHKALTMTSQIGKMSDFSELINPHNDCLEAAIDLEGEVLEALVHLKSAKNYLYQPRMTGTGSCVFVEFKHEKDALVALDNLPKQWSGFVAQALNTSPALT</sequence>
<keyword evidence="3 10" id="KW-0808">Transferase</keyword>
<feature type="domain" description="GHMP kinase C-terminal" evidence="9">
    <location>
        <begin position="193"/>
        <end position="265"/>
    </location>
</feature>
<organism evidence="10">
    <name type="scientific">hydrothermal vent metagenome</name>
    <dbReference type="NCBI Taxonomy" id="652676"/>
    <lineage>
        <taxon>unclassified sequences</taxon>
        <taxon>metagenomes</taxon>
        <taxon>ecological metagenomes</taxon>
    </lineage>
</organism>
<reference evidence="10" key="1">
    <citation type="submission" date="2016-10" db="EMBL/GenBank/DDBJ databases">
        <authorList>
            <person name="de Groot N.N."/>
        </authorList>
    </citation>
    <scope>NUCLEOTIDE SEQUENCE</scope>
</reference>
<evidence type="ECO:0000256" key="6">
    <source>
        <dbReference type="ARBA" id="ARBA00022840"/>
    </source>
</evidence>
<dbReference type="Pfam" id="PF08544">
    <property type="entry name" value="GHMP_kinases_C"/>
    <property type="match status" value="1"/>
</dbReference>
<dbReference type="GO" id="GO:0005524">
    <property type="term" value="F:ATP binding"/>
    <property type="evidence" value="ECO:0007669"/>
    <property type="project" value="UniProtKB-KW"/>
</dbReference>
<dbReference type="InterPro" id="IPR013750">
    <property type="entry name" value="GHMP_kinase_C_dom"/>
</dbReference>
<gene>
    <name evidence="10" type="ORF">MNB_SUP05-6-310</name>
</gene>
<evidence type="ECO:0000256" key="1">
    <source>
        <dbReference type="ARBA" id="ARBA00009684"/>
    </source>
</evidence>
<dbReference type="InterPro" id="IPR004424">
    <property type="entry name" value="IspE"/>
</dbReference>
<evidence type="ECO:0000313" key="10">
    <source>
        <dbReference type="EMBL" id="SFV82749.1"/>
    </source>
</evidence>
<dbReference type="InterPro" id="IPR014721">
    <property type="entry name" value="Ribsml_uS5_D2-typ_fold_subgr"/>
</dbReference>
<dbReference type="InterPro" id="IPR006204">
    <property type="entry name" value="GHMP_kinase_N_dom"/>
</dbReference>
<keyword evidence="4" id="KW-0547">Nucleotide-binding</keyword>
<dbReference type="NCBIfam" id="TIGR00154">
    <property type="entry name" value="ispE"/>
    <property type="match status" value="1"/>
</dbReference>
<evidence type="ECO:0000256" key="7">
    <source>
        <dbReference type="ARBA" id="ARBA00032554"/>
    </source>
</evidence>
<dbReference type="GO" id="GO:0050515">
    <property type="term" value="F:4-(cytidine 5'-diphospho)-2-C-methyl-D-erythritol kinase activity"/>
    <property type="evidence" value="ECO:0007669"/>
    <property type="project" value="UniProtKB-EC"/>
</dbReference>
<evidence type="ECO:0000259" key="9">
    <source>
        <dbReference type="Pfam" id="PF08544"/>
    </source>
</evidence>
<dbReference type="PANTHER" id="PTHR43527:SF2">
    <property type="entry name" value="4-DIPHOSPHOCYTIDYL-2-C-METHYL-D-ERYTHRITOL KINASE, CHLOROPLASTIC"/>
    <property type="match status" value="1"/>
</dbReference>
<dbReference type="Gene3D" id="3.30.230.10">
    <property type="match status" value="1"/>
</dbReference>
<dbReference type="PANTHER" id="PTHR43527">
    <property type="entry name" value="4-DIPHOSPHOCYTIDYL-2-C-METHYL-D-ERYTHRITOL KINASE, CHLOROPLASTIC"/>
    <property type="match status" value="1"/>
</dbReference>
<dbReference type="SUPFAM" id="SSF54211">
    <property type="entry name" value="Ribosomal protein S5 domain 2-like"/>
    <property type="match status" value="1"/>
</dbReference>
<dbReference type="EMBL" id="FPHV01000222">
    <property type="protein sequence ID" value="SFV82749.1"/>
    <property type="molecule type" value="Genomic_DNA"/>
</dbReference>
<keyword evidence="6" id="KW-0067">ATP-binding</keyword>
<dbReference type="InterPro" id="IPR020568">
    <property type="entry name" value="Ribosomal_Su5_D2-typ_SF"/>
</dbReference>
<accession>A0A1W1DMN4</accession>
<evidence type="ECO:0000256" key="4">
    <source>
        <dbReference type="ARBA" id="ARBA00022741"/>
    </source>
</evidence>
<dbReference type="GO" id="GO:0016114">
    <property type="term" value="P:terpenoid biosynthetic process"/>
    <property type="evidence" value="ECO:0007669"/>
    <property type="project" value="InterPro"/>
</dbReference>
<evidence type="ECO:0000259" key="8">
    <source>
        <dbReference type="Pfam" id="PF00288"/>
    </source>
</evidence>
<dbReference type="AlphaFoldDB" id="A0A1W1DMN4"/>
<dbReference type="PIRSF" id="PIRSF010376">
    <property type="entry name" value="IspE"/>
    <property type="match status" value="1"/>
</dbReference>